<sequence length="60" mass="6798">MKMSAVVFDRVGFETETSQAAPVSRPRPREEEFRAALDRYMAVYIACQKRCAEARNAASQ</sequence>
<dbReference type="AlphaFoldDB" id="A0A3A5KBB0"/>
<proteinExistence type="predicted"/>
<reference evidence="1 2" key="1">
    <citation type="submission" date="2018-09" db="EMBL/GenBank/DDBJ databases">
        <title>Mesorhizobium carmichaelinearum sp. nov. isolated from Carmichaelinea spp. root nodules in New Zealand.</title>
        <authorList>
            <person name="De Meyer S.E."/>
        </authorList>
    </citation>
    <scope>NUCLEOTIDE SEQUENCE [LARGE SCALE GENOMIC DNA]</scope>
    <source>
        <strain evidence="1 2">ICMP19557</strain>
    </source>
</reference>
<comment type="caution">
    <text evidence="1">The sequence shown here is derived from an EMBL/GenBank/DDBJ whole genome shotgun (WGS) entry which is preliminary data.</text>
</comment>
<evidence type="ECO:0000313" key="1">
    <source>
        <dbReference type="EMBL" id="RJT29658.1"/>
    </source>
</evidence>
<dbReference type="EMBL" id="QZWZ01000041">
    <property type="protein sequence ID" value="RJT29658.1"/>
    <property type="molecule type" value="Genomic_DNA"/>
</dbReference>
<dbReference type="Proteomes" id="UP000272706">
    <property type="component" value="Unassembled WGS sequence"/>
</dbReference>
<keyword evidence="2" id="KW-1185">Reference proteome</keyword>
<organism evidence="1 2">
    <name type="scientific">Mesorhizobium waimense</name>
    <dbReference type="NCBI Taxonomy" id="1300307"/>
    <lineage>
        <taxon>Bacteria</taxon>
        <taxon>Pseudomonadati</taxon>
        <taxon>Pseudomonadota</taxon>
        <taxon>Alphaproteobacteria</taxon>
        <taxon>Hyphomicrobiales</taxon>
        <taxon>Phyllobacteriaceae</taxon>
        <taxon>Mesorhizobium</taxon>
    </lineage>
</organism>
<gene>
    <name evidence="1" type="ORF">D3227_31830</name>
</gene>
<name>A0A3A5KBB0_9HYPH</name>
<evidence type="ECO:0000313" key="2">
    <source>
        <dbReference type="Proteomes" id="UP000272706"/>
    </source>
</evidence>
<accession>A0A3A5KBB0</accession>
<protein>
    <submittedName>
        <fullName evidence="1">Uncharacterized protein</fullName>
    </submittedName>
</protein>